<protein>
    <submittedName>
        <fullName evidence="2">Uncharacterized protein</fullName>
    </submittedName>
</protein>
<gene>
    <name evidence="2" type="ORF">TNCT_545991</name>
</gene>
<comment type="caution">
    <text evidence="2">The sequence shown here is derived from an EMBL/GenBank/DDBJ whole genome shotgun (WGS) entry which is preliminary data.</text>
</comment>
<accession>A0A8X6LGG2</accession>
<dbReference type="PROSITE" id="PS51375">
    <property type="entry name" value="PPR"/>
    <property type="match status" value="1"/>
</dbReference>
<dbReference type="OrthoDB" id="8057007at2759"/>
<evidence type="ECO:0000313" key="3">
    <source>
        <dbReference type="Proteomes" id="UP000887116"/>
    </source>
</evidence>
<evidence type="ECO:0000313" key="2">
    <source>
        <dbReference type="EMBL" id="GFR08950.1"/>
    </source>
</evidence>
<dbReference type="EMBL" id="BMAO01006490">
    <property type="protein sequence ID" value="GFR08950.1"/>
    <property type="molecule type" value="Genomic_DNA"/>
</dbReference>
<organism evidence="2 3">
    <name type="scientific">Trichonephila clavata</name>
    <name type="common">Joro spider</name>
    <name type="synonym">Nephila clavata</name>
    <dbReference type="NCBI Taxonomy" id="2740835"/>
    <lineage>
        <taxon>Eukaryota</taxon>
        <taxon>Metazoa</taxon>
        <taxon>Ecdysozoa</taxon>
        <taxon>Arthropoda</taxon>
        <taxon>Chelicerata</taxon>
        <taxon>Arachnida</taxon>
        <taxon>Araneae</taxon>
        <taxon>Araneomorphae</taxon>
        <taxon>Entelegynae</taxon>
        <taxon>Araneoidea</taxon>
        <taxon>Nephilidae</taxon>
        <taxon>Trichonephila</taxon>
    </lineage>
</organism>
<name>A0A8X6LGG2_TRICU</name>
<dbReference type="InterPro" id="IPR002885">
    <property type="entry name" value="PPR_rpt"/>
</dbReference>
<proteinExistence type="predicted"/>
<reference evidence="2" key="1">
    <citation type="submission" date="2020-07" db="EMBL/GenBank/DDBJ databases">
        <title>Multicomponent nature underlies the extraordinary mechanical properties of spider dragline silk.</title>
        <authorList>
            <person name="Kono N."/>
            <person name="Nakamura H."/>
            <person name="Mori M."/>
            <person name="Yoshida Y."/>
            <person name="Ohtoshi R."/>
            <person name="Malay A.D."/>
            <person name="Moran D.A.P."/>
            <person name="Tomita M."/>
            <person name="Numata K."/>
            <person name="Arakawa K."/>
        </authorList>
    </citation>
    <scope>NUCLEOTIDE SEQUENCE</scope>
</reference>
<dbReference type="Proteomes" id="UP000887116">
    <property type="component" value="Unassembled WGS sequence"/>
</dbReference>
<sequence>MCGKILRLSHTYRNKKIICLKRLLQGPAKTFVQTLHDILTYTSLLNALIEEFADLFSSYDVHKEMQKRRLRPTESSFEYFLAMRELLQKHTVIDDQSTITHYISGIPNSKHNKSILYACKSIPEF</sequence>
<feature type="repeat" description="PPR" evidence="1">
    <location>
        <begin position="37"/>
        <end position="72"/>
    </location>
</feature>
<evidence type="ECO:0000256" key="1">
    <source>
        <dbReference type="PROSITE-ProRule" id="PRU00708"/>
    </source>
</evidence>
<dbReference type="AlphaFoldDB" id="A0A8X6LGG2"/>
<keyword evidence="3" id="KW-1185">Reference proteome</keyword>